<evidence type="ECO:0000256" key="1">
    <source>
        <dbReference type="SAM" id="Phobius"/>
    </source>
</evidence>
<proteinExistence type="predicted"/>
<protein>
    <recommendedName>
        <fullName evidence="3">Two component regulator propeller</fullName>
    </recommendedName>
</protein>
<dbReference type="AlphaFoldDB" id="A0A381TEN0"/>
<dbReference type="InterPro" id="IPR015943">
    <property type="entry name" value="WD40/YVTN_repeat-like_dom_sf"/>
</dbReference>
<reference evidence="2" key="1">
    <citation type="submission" date="2018-05" db="EMBL/GenBank/DDBJ databases">
        <authorList>
            <person name="Lanie J.A."/>
            <person name="Ng W.-L."/>
            <person name="Kazmierczak K.M."/>
            <person name="Andrzejewski T.M."/>
            <person name="Davidsen T.M."/>
            <person name="Wayne K.J."/>
            <person name="Tettelin H."/>
            <person name="Glass J.I."/>
            <person name="Rusch D."/>
            <person name="Podicherti R."/>
            <person name="Tsui H.-C.T."/>
            <person name="Winkler M.E."/>
        </authorList>
    </citation>
    <scope>NUCLEOTIDE SEQUENCE</scope>
</reference>
<feature type="non-terminal residue" evidence="2">
    <location>
        <position position="514"/>
    </location>
</feature>
<accession>A0A381TEN0</accession>
<dbReference type="Gene3D" id="2.130.10.10">
    <property type="entry name" value="YVTN repeat-like/Quinoprotein amine dehydrogenase"/>
    <property type="match status" value="2"/>
</dbReference>
<dbReference type="EMBL" id="UINC01004422">
    <property type="protein sequence ID" value="SVA14209.1"/>
    <property type="molecule type" value="Genomic_DNA"/>
</dbReference>
<feature type="transmembrane region" description="Helical" evidence="1">
    <location>
        <begin position="12"/>
        <end position="32"/>
    </location>
</feature>
<keyword evidence="1" id="KW-0472">Membrane</keyword>
<keyword evidence="1" id="KW-1133">Transmembrane helix</keyword>
<keyword evidence="1" id="KW-0812">Transmembrane</keyword>
<sequence length="514" mass="58104">MNYILMKSFLRAIVVVYFLFAGILLANTPTYVSVGVFQQEQRIFYNVDDGLPSNDIRDIAATEDGTVFAATAKGLAVFIGDEWSVVEQMEHVDVWMLAAKGNELAVFGGTEKDQIVAGGKIYLLNRDWLDQTITLPARVKVPVSRNDLSFRNNIMLGTTDDIILLERRYGNIYKKSSKGSKFTPNTRPVVLHIPATEIRQITVTGAGKTYAATDSALLSFSSLQEGWSPVLPRNGQHSWGLHDARGVTIDAFGRLWFASTQGIGYYDEGWHLFTGHDGLPYNDFTMMAPGNTGDMWFGTRKGAVHFDGENWEYRQGKRWLPDDHVRSITVTPNGDAWFATANGVGIIQHRPLSLAEKAQWYEDEIDRYHRRTPYEFVLEVHMEEPGIKRNWKQHDSDNDGLWTSMYGAGECFAYAANGDIQSKKRAKKAFDAMKFLGDVTQGNQYSPPQGFVARTVLPTSGPDPNIGRIKRDLHKKETDDAMWKIYEPRWPKSTDGKWYYKTDTSSDELDGHYF</sequence>
<dbReference type="SUPFAM" id="SSF63829">
    <property type="entry name" value="Calcium-dependent phosphotriesterase"/>
    <property type="match status" value="1"/>
</dbReference>
<organism evidence="2">
    <name type="scientific">marine metagenome</name>
    <dbReference type="NCBI Taxonomy" id="408172"/>
    <lineage>
        <taxon>unclassified sequences</taxon>
        <taxon>metagenomes</taxon>
        <taxon>ecological metagenomes</taxon>
    </lineage>
</organism>
<name>A0A381TEN0_9ZZZZ</name>
<evidence type="ECO:0008006" key="3">
    <source>
        <dbReference type="Google" id="ProtNLM"/>
    </source>
</evidence>
<gene>
    <name evidence="2" type="ORF">METZ01_LOCUS67063</name>
</gene>
<evidence type="ECO:0000313" key="2">
    <source>
        <dbReference type="EMBL" id="SVA14209.1"/>
    </source>
</evidence>